<keyword evidence="2" id="KW-1185">Reference proteome</keyword>
<keyword evidence="1" id="KW-0812">Transmembrane</keyword>
<evidence type="ECO:0000313" key="3">
    <source>
        <dbReference type="WBParaSite" id="ACRNAN_Path_972.g3739.t1"/>
    </source>
</evidence>
<accession>A0A914CE02</accession>
<sequence length="505" mass="57932">MYRTRSLPKLDEPHEMPTPALIAAITLTVGIVLGYAYNIVYNFAFSDCDYLVDSIYGSEFWLDAVYSVMMMFFSTMSLLYILHRSYYGAINTSLDKTLCERKELDGYWCPVIGRHYNCDPHTYLKGTQTYWYYINKGLLSSAIISCASEFFPVLLVAHWLACGFAEEKAEDILQKREKKQGLRNMMKNFFANVSRVYAEAPVINAPKLHPSLSLKVVLNFLSFIAAISQMIKWLVAFYYTMDFDELEVKHWTGNEYITLVASVITLGLFLIVYFWALKLKSDRLDAHHKAEARGDIIILFGCNLILTLKLVLQISEVWNQHHDHFLTTQVCVLRTISLLLIQITLWSEYLAVRRLLALNDRDLRSIRHFLPAVSLAGFVVGWVHFGMTFLDTSLIKYQLTDETYNFSKGTLISMIFTQIIYPADYLFGFTVAGCWSDIVLRYMESGFFQLGAPRLASAELVHHLKSGRHDSVALQKTIEYAVKRKNTGWSQDSSSEPITEETKES</sequence>
<evidence type="ECO:0000256" key="1">
    <source>
        <dbReference type="SAM" id="Phobius"/>
    </source>
</evidence>
<feature type="transmembrane region" description="Helical" evidence="1">
    <location>
        <begin position="410"/>
        <end position="435"/>
    </location>
</feature>
<feature type="transmembrane region" description="Helical" evidence="1">
    <location>
        <begin position="368"/>
        <end position="390"/>
    </location>
</feature>
<feature type="transmembrane region" description="Helical" evidence="1">
    <location>
        <begin position="296"/>
        <end position="314"/>
    </location>
</feature>
<keyword evidence="1" id="KW-1133">Transmembrane helix</keyword>
<protein>
    <submittedName>
        <fullName evidence="3">Uncharacterized protein</fullName>
    </submittedName>
</protein>
<feature type="transmembrane region" description="Helical" evidence="1">
    <location>
        <begin position="326"/>
        <end position="347"/>
    </location>
</feature>
<name>A0A914CE02_9BILA</name>
<dbReference type="WBParaSite" id="ACRNAN_Path_972.g3739.t1">
    <property type="protein sequence ID" value="ACRNAN_Path_972.g3739.t1"/>
    <property type="gene ID" value="ACRNAN_Path_972.g3739"/>
</dbReference>
<feature type="transmembrane region" description="Helical" evidence="1">
    <location>
        <begin position="60"/>
        <end position="82"/>
    </location>
</feature>
<reference evidence="3" key="1">
    <citation type="submission" date="2022-11" db="UniProtKB">
        <authorList>
            <consortium name="WormBaseParasite"/>
        </authorList>
    </citation>
    <scope>IDENTIFICATION</scope>
</reference>
<dbReference type="Proteomes" id="UP000887540">
    <property type="component" value="Unplaced"/>
</dbReference>
<feature type="transmembrane region" description="Helical" evidence="1">
    <location>
        <begin position="20"/>
        <end position="40"/>
    </location>
</feature>
<dbReference type="AlphaFoldDB" id="A0A914CE02"/>
<feature type="transmembrane region" description="Helical" evidence="1">
    <location>
        <begin position="216"/>
        <end position="236"/>
    </location>
</feature>
<keyword evidence="1" id="KW-0472">Membrane</keyword>
<feature type="transmembrane region" description="Helical" evidence="1">
    <location>
        <begin position="256"/>
        <end position="276"/>
    </location>
</feature>
<evidence type="ECO:0000313" key="2">
    <source>
        <dbReference type="Proteomes" id="UP000887540"/>
    </source>
</evidence>
<proteinExistence type="predicted"/>
<organism evidence="2 3">
    <name type="scientific">Acrobeloides nanus</name>
    <dbReference type="NCBI Taxonomy" id="290746"/>
    <lineage>
        <taxon>Eukaryota</taxon>
        <taxon>Metazoa</taxon>
        <taxon>Ecdysozoa</taxon>
        <taxon>Nematoda</taxon>
        <taxon>Chromadorea</taxon>
        <taxon>Rhabditida</taxon>
        <taxon>Tylenchina</taxon>
        <taxon>Cephalobomorpha</taxon>
        <taxon>Cephaloboidea</taxon>
        <taxon>Cephalobidae</taxon>
        <taxon>Acrobeloides</taxon>
    </lineage>
</organism>